<dbReference type="InterPro" id="IPR003423">
    <property type="entry name" value="OMP_efflux"/>
</dbReference>
<keyword evidence="8" id="KW-0175">Coiled coil</keyword>
<dbReference type="PANTHER" id="PTHR30026:SF20">
    <property type="entry name" value="OUTER MEMBRANE PROTEIN TOLC"/>
    <property type="match status" value="1"/>
</dbReference>
<evidence type="ECO:0000256" key="3">
    <source>
        <dbReference type="ARBA" id="ARBA00022448"/>
    </source>
</evidence>
<evidence type="ECO:0000256" key="5">
    <source>
        <dbReference type="ARBA" id="ARBA00022692"/>
    </source>
</evidence>
<dbReference type="Proteomes" id="UP000007509">
    <property type="component" value="Unassembled WGS sequence"/>
</dbReference>
<proteinExistence type="inferred from homology"/>
<dbReference type="AlphaFoldDB" id="J3CCJ1"/>
<dbReference type="GO" id="GO:0015562">
    <property type="term" value="F:efflux transmembrane transporter activity"/>
    <property type="evidence" value="ECO:0007669"/>
    <property type="project" value="InterPro"/>
</dbReference>
<dbReference type="GO" id="GO:0009279">
    <property type="term" value="C:cell outer membrane"/>
    <property type="evidence" value="ECO:0007669"/>
    <property type="project" value="UniProtKB-SubCell"/>
</dbReference>
<keyword evidence="5" id="KW-0812">Transmembrane</keyword>
<gene>
    <name evidence="9" type="ORF">PMI13_03542</name>
</gene>
<evidence type="ECO:0000256" key="7">
    <source>
        <dbReference type="ARBA" id="ARBA00023237"/>
    </source>
</evidence>
<evidence type="ECO:0000256" key="8">
    <source>
        <dbReference type="SAM" id="Coils"/>
    </source>
</evidence>
<keyword evidence="4" id="KW-1134">Transmembrane beta strand</keyword>
<keyword evidence="6" id="KW-0472">Membrane</keyword>
<evidence type="ECO:0000256" key="1">
    <source>
        <dbReference type="ARBA" id="ARBA00004442"/>
    </source>
</evidence>
<dbReference type="SUPFAM" id="SSF56954">
    <property type="entry name" value="Outer membrane efflux proteins (OEP)"/>
    <property type="match status" value="1"/>
</dbReference>
<dbReference type="RefSeq" id="WP_007846116.1">
    <property type="nucleotide sequence ID" value="NZ_AKJY01000088.1"/>
</dbReference>
<feature type="coiled-coil region" evidence="8">
    <location>
        <begin position="350"/>
        <end position="377"/>
    </location>
</feature>
<name>J3CCJ1_9FLAO</name>
<dbReference type="EMBL" id="AKJY01000088">
    <property type="protein sequence ID" value="EJL68716.1"/>
    <property type="molecule type" value="Genomic_DNA"/>
</dbReference>
<comment type="subcellular location">
    <subcellularLocation>
        <location evidence="1">Cell outer membrane</location>
    </subcellularLocation>
</comment>
<dbReference type="InterPro" id="IPR051906">
    <property type="entry name" value="TolC-like"/>
</dbReference>
<evidence type="ECO:0000256" key="6">
    <source>
        <dbReference type="ARBA" id="ARBA00023136"/>
    </source>
</evidence>
<dbReference type="GO" id="GO:1990281">
    <property type="term" value="C:efflux pump complex"/>
    <property type="evidence" value="ECO:0007669"/>
    <property type="project" value="TreeGrafter"/>
</dbReference>
<dbReference type="GO" id="GO:0015288">
    <property type="term" value="F:porin activity"/>
    <property type="evidence" value="ECO:0007669"/>
    <property type="project" value="TreeGrafter"/>
</dbReference>
<sequence length="423" mass="46917">MNIKRILLVFLIVSGGAVGVRAQDKILGLAEVKSLALQNNKKLKKAQNNIESAIAAKKASDVANRPTLDGSITGTYFTEPLTAFLPEVMGNASLSVTQVIYAGGKIKNAGELSSVLVDIQKEQKVLTEDEVLLKTETAYWQIINVKDKIILAKEYIRLLNALRRDLKNVYDAGLTYKNDLLKVEVQLNEAELNLTKANDGLTLAKLNLAQLIGNKNLDFDVEDNLTGNFGLVSESDIENSIEKRPEISILSKSVSANEIQERLLEGDRKPTVAFSGYGFAGLGKNANPVNGKDNVKGFVGLLSVNVPLYDWGARKQKVKEQHYKTEARKIELEEARELLELEAQSSWLALNQSVKKIELAERSKKQAEENLRLNQDRFEAGTVIGEEVLKAQVLWQQANTDIIDAQTEYKINEANYKKAIGEY</sequence>
<evidence type="ECO:0000256" key="4">
    <source>
        <dbReference type="ARBA" id="ARBA00022452"/>
    </source>
</evidence>
<keyword evidence="7" id="KW-0998">Cell outer membrane</keyword>
<dbReference type="PANTHER" id="PTHR30026">
    <property type="entry name" value="OUTER MEMBRANE PROTEIN TOLC"/>
    <property type="match status" value="1"/>
</dbReference>
<dbReference type="Gene3D" id="1.20.1600.10">
    <property type="entry name" value="Outer membrane efflux proteins (OEP)"/>
    <property type="match status" value="1"/>
</dbReference>
<reference evidence="9 10" key="1">
    <citation type="journal article" date="2012" name="J. Bacteriol.">
        <title>Twenty-one genome sequences from Pseudomonas species and 19 genome sequences from diverse bacteria isolated from the rhizosphere and endosphere of Populus deltoides.</title>
        <authorList>
            <person name="Brown S.D."/>
            <person name="Utturkar S.M."/>
            <person name="Klingeman D.M."/>
            <person name="Johnson C.M."/>
            <person name="Martin S.L."/>
            <person name="Land M.L."/>
            <person name="Lu T.Y."/>
            <person name="Schadt C.W."/>
            <person name="Doktycz M.J."/>
            <person name="Pelletier D.A."/>
        </authorList>
    </citation>
    <scope>NUCLEOTIDE SEQUENCE [LARGE SCALE GENOMIC DNA]</scope>
    <source>
        <strain evidence="9 10">CF314</strain>
    </source>
</reference>
<keyword evidence="10" id="KW-1185">Reference proteome</keyword>
<comment type="caution">
    <text evidence="9">The sequence shown here is derived from an EMBL/GenBank/DDBJ whole genome shotgun (WGS) entry which is preliminary data.</text>
</comment>
<protein>
    <submittedName>
        <fullName evidence="9">Outer membrane protein</fullName>
    </submittedName>
</protein>
<evidence type="ECO:0000313" key="9">
    <source>
        <dbReference type="EMBL" id="EJL68716.1"/>
    </source>
</evidence>
<dbReference type="PATRIC" id="fig|1144316.3.peg.3562"/>
<comment type="similarity">
    <text evidence="2">Belongs to the outer membrane factor (OMF) (TC 1.B.17) family.</text>
</comment>
<dbReference type="OrthoDB" id="9807719at2"/>
<keyword evidence="3" id="KW-0813">Transport</keyword>
<accession>J3CCJ1</accession>
<evidence type="ECO:0000313" key="10">
    <source>
        <dbReference type="Proteomes" id="UP000007509"/>
    </source>
</evidence>
<evidence type="ECO:0000256" key="2">
    <source>
        <dbReference type="ARBA" id="ARBA00007613"/>
    </source>
</evidence>
<organism evidence="9 10">
    <name type="scientific">Chryseobacterium populi</name>
    <dbReference type="NCBI Taxonomy" id="1144316"/>
    <lineage>
        <taxon>Bacteria</taxon>
        <taxon>Pseudomonadati</taxon>
        <taxon>Bacteroidota</taxon>
        <taxon>Flavobacteriia</taxon>
        <taxon>Flavobacteriales</taxon>
        <taxon>Weeksellaceae</taxon>
        <taxon>Chryseobacterium group</taxon>
        <taxon>Chryseobacterium</taxon>
    </lineage>
</organism>
<dbReference type="Pfam" id="PF02321">
    <property type="entry name" value="OEP"/>
    <property type="match status" value="2"/>
</dbReference>